<protein>
    <submittedName>
        <fullName evidence="1">Uncharacterized protein</fullName>
    </submittedName>
</protein>
<reference evidence="1 2" key="1">
    <citation type="submission" date="2020-02" db="EMBL/GenBank/DDBJ databases">
        <authorList>
            <person name="Li X.-J."/>
            <person name="Feng X.-M."/>
        </authorList>
    </citation>
    <scope>NUCLEOTIDE SEQUENCE [LARGE SCALE GENOMIC DNA]</scope>
    <source>
        <strain evidence="1 2">CGMCC 4.7225</strain>
    </source>
</reference>
<evidence type="ECO:0000313" key="1">
    <source>
        <dbReference type="EMBL" id="NED94728.1"/>
    </source>
</evidence>
<comment type="caution">
    <text evidence="1">The sequence shown here is derived from an EMBL/GenBank/DDBJ whole genome shotgun (WGS) entry which is preliminary data.</text>
</comment>
<keyword evidence="2" id="KW-1185">Reference proteome</keyword>
<proteinExistence type="predicted"/>
<sequence>MPNNLPHHSLTSTAVREDEHWFVTCDQYPSVHSSARLLTHAREDQRLRIAAHLDVPASTVSVEVRARLPTETAQRIDRAQNLRGTASWANGTAAKELREAARTLVEMNLSLRDVGTILGVSHQRAHQIIHPKPRTRRRG</sequence>
<dbReference type="RefSeq" id="WP_163816720.1">
    <property type="nucleotide sequence ID" value="NZ_JAAGOB010000002.1"/>
</dbReference>
<dbReference type="Proteomes" id="UP000469185">
    <property type="component" value="Unassembled WGS sequence"/>
</dbReference>
<evidence type="ECO:0000313" key="2">
    <source>
        <dbReference type="Proteomes" id="UP000469185"/>
    </source>
</evidence>
<accession>A0A6N9YIJ9</accession>
<gene>
    <name evidence="1" type="ORF">G1H11_05330</name>
</gene>
<name>A0A6N9YIJ9_9ACTN</name>
<dbReference type="AlphaFoldDB" id="A0A6N9YIJ9"/>
<organism evidence="1 2">
    <name type="scientific">Phytoactinopolyspora alkaliphila</name>
    <dbReference type="NCBI Taxonomy" id="1783498"/>
    <lineage>
        <taxon>Bacteria</taxon>
        <taxon>Bacillati</taxon>
        <taxon>Actinomycetota</taxon>
        <taxon>Actinomycetes</taxon>
        <taxon>Jiangellales</taxon>
        <taxon>Jiangellaceae</taxon>
        <taxon>Phytoactinopolyspora</taxon>
    </lineage>
</organism>
<dbReference type="EMBL" id="JAAGOB010000002">
    <property type="protein sequence ID" value="NED94728.1"/>
    <property type="molecule type" value="Genomic_DNA"/>
</dbReference>